<dbReference type="PANTHER" id="PTHR30012">
    <property type="entry name" value="GENERAL SECRETION PATHWAY PROTEIN"/>
    <property type="match status" value="1"/>
</dbReference>
<keyword evidence="4" id="KW-0997">Cell inner membrane</keyword>
<feature type="transmembrane region" description="Helical" evidence="8">
    <location>
        <begin position="176"/>
        <end position="198"/>
    </location>
</feature>
<evidence type="ECO:0000256" key="8">
    <source>
        <dbReference type="SAM" id="Phobius"/>
    </source>
</evidence>
<dbReference type="GO" id="GO:0015627">
    <property type="term" value="C:type II protein secretion system complex"/>
    <property type="evidence" value="ECO:0007669"/>
    <property type="project" value="InterPro"/>
</dbReference>
<dbReference type="AlphaFoldDB" id="A0A1F7RSC3"/>
<keyword evidence="3" id="KW-1003">Cell membrane</keyword>
<evidence type="ECO:0000256" key="2">
    <source>
        <dbReference type="ARBA" id="ARBA00005745"/>
    </source>
</evidence>
<dbReference type="EMBL" id="MGDF01000148">
    <property type="protein sequence ID" value="OGL44331.1"/>
    <property type="molecule type" value="Genomic_DNA"/>
</dbReference>
<protein>
    <submittedName>
        <fullName evidence="10">Type II secretion system protein GspF</fullName>
    </submittedName>
</protein>
<dbReference type="GO" id="GO:0015628">
    <property type="term" value="P:protein secretion by the type II secretion system"/>
    <property type="evidence" value="ECO:0007669"/>
    <property type="project" value="InterPro"/>
</dbReference>
<evidence type="ECO:0000259" key="9">
    <source>
        <dbReference type="Pfam" id="PF00482"/>
    </source>
</evidence>
<keyword evidence="5 8" id="KW-0812">Transmembrane</keyword>
<feature type="domain" description="Type II secretion system protein GspF" evidence="9">
    <location>
        <begin position="279"/>
        <end position="401"/>
    </location>
</feature>
<comment type="caution">
    <text evidence="10">The sequence shown here is derived from an EMBL/GenBank/DDBJ whole genome shotgun (WGS) entry which is preliminary data.</text>
</comment>
<dbReference type="InterPro" id="IPR042094">
    <property type="entry name" value="T2SS_GspF_sf"/>
</dbReference>
<dbReference type="Gene3D" id="1.20.81.30">
    <property type="entry name" value="Type II secretion system (T2SS), domain F"/>
    <property type="match status" value="2"/>
</dbReference>
<dbReference type="FunFam" id="1.20.81.30:FF:000001">
    <property type="entry name" value="Type II secretion system protein F"/>
    <property type="match status" value="2"/>
</dbReference>
<evidence type="ECO:0000256" key="3">
    <source>
        <dbReference type="ARBA" id="ARBA00022475"/>
    </source>
</evidence>
<accession>A0A1F7RSC3</accession>
<feature type="domain" description="Type II secretion system protein GspF" evidence="9">
    <location>
        <begin position="76"/>
        <end position="199"/>
    </location>
</feature>
<sequence length="410" mass="45743">MGVYEYSALNFKGKQVNGLINADSLQDARLKVKSLELHLTNVRELNEGEGSEKKPFELPSIKGLLSWIKPQEISLFSRQLATLLNAGLPLLMALNALIDQFGESKLKKVIFQIREKVNEGSSLAEALSDHPRYFSNLYTSMVRAGEASGALDIVLERLAEFSEKQNELRNKIRATLAYPIIMCVIGFAILTFLFAYVIPKVTSIFEQTKQALPLPTVMLIGISSFLKNFWWVLILCLFIAYFLAKRSINTEKGRYFYDQMKLKLPIFGTLFHKIAISRFARTLGTLLHSGIPLLQSLDIVKNVVANKVMYKAIEEAGVNISEGADIATPLKKSNMFPPIVIHMVATGERSGKLEEMLLKIAESYDSETDSTVKALTSLMEPIMIVIMGIAVGFVVIAILLPIFDMTKGIR</sequence>
<evidence type="ECO:0000313" key="10">
    <source>
        <dbReference type="EMBL" id="OGL44331.1"/>
    </source>
</evidence>
<comment type="similarity">
    <text evidence="2">Belongs to the GSP F family.</text>
</comment>
<evidence type="ECO:0000256" key="4">
    <source>
        <dbReference type="ARBA" id="ARBA00022519"/>
    </source>
</evidence>
<dbReference type="Pfam" id="PF00482">
    <property type="entry name" value="T2SSF"/>
    <property type="match status" value="2"/>
</dbReference>
<dbReference type="PRINTS" id="PR00812">
    <property type="entry name" value="BCTERIALGSPF"/>
</dbReference>
<comment type="subcellular location">
    <subcellularLocation>
        <location evidence="1">Cell inner membrane</location>
        <topology evidence="1">Multi-pass membrane protein</topology>
    </subcellularLocation>
</comment>
<keyword evidence="7 8" id="KW-0472">Membrane</keyword>
<dbReference type="InterPro" id="IPR018076">
    <property type="entry name" value="T2SS_GspF_dom"/>
</dbReference>
<feature type="transmembrane region" description="Helical" evidence="8">
    <location>
        <begin position="218"/>
        <end position="244"/>
    </location>
</feature>
<evidence type="ECO:0000256" key="7">
    <source>
        <dbReference type="ARBA" id="ARBA00023136"/>
    </source>
</evidence>
<gene>
    <name evidence="10" type="ORF">A2149_08695</name>
</gene>
<keyword evidence="6 8" id="KW-1133">Transmembrane helix</keyword>
<dbReference type="PANTHER" id="PTHR30012:SF0">
    <property type="entry name" value="TYPE II SECRETION SYSTEM PROTEIN F-RELATED"/>
    <property type="match status" value="1"/>
</dbReference>
<evidence type="ECO:0000256" key="1">
    <source>
        <dbReference type="ARBA" id="ARBA00004429"/>
    </source>
</evidence>
<dbReference type="InterPro" id="IPR011850">
    <property type="entry name" value="T2SS_GspF"/>
</dbReference>
<organism evidence="10 11">
    <name type="scientific">Candidatus Schekmanbacteria bacterium RBG_16_38_11</name>
    <dbReference type="NCBI Taxonomy" id="1817880"/>
    <lineage>
        <taxon>Bacteria</taxon>
        <taxon>Candidatus Schekmaniibacteriota</taxon>
    </lineage>
</organism>
<evidence type="ECO:0000256" key="6">
    <source>
        <dbReference type="ARBA" id="ARBA00022989"/>
    </source>
</evidence>
<reference evidence="10 11" key="1">
    <citation type="journal article" date="2016" name="Nat. Commun.">
        <title>Thousands of microbial genomes shed light on interconnected biogeochemical processes in an aquifer system.</title>
        <authorList>
            <person name="Anantharaman K."/>
            <person name="Brown C.T."/>
            <person name="Hug L.A."/>
            <person name="Sharon I."/>
            <person name="Castelle C.J."/>
            <person name="Probst A.J."/>
            <person name="Thomas B.C."/>
            <person name="Singh A."/>
            <person name="Wilkins M.J."/>
            <person name="Karaoz U."/>
            <person name="Brodie E.L."/>
            <person name="Williams K.H."/>
            <person name="Hubbard S.S."/>
            <person name="Banfield J.F."/>
        </authorList>
    </citation>
    <scope>NUCLEOTIDE SEQUENCE [LARGE SCALE GENOMIC DNA]</scope>
</reference>
<evidence type="ECO:0000256" key="5">
    <source>
        <dbReference type="ARBA" id="ARBA00022692"/>
    </source>
</evidence>
<dbReference type="InterPro" id="IPR003004">
    <property type="entry name" value="GspF/PilC"/>
</dbReference>
<dbReference type="GO" id="GO:0005886">
    <property type="term" value="C:plasma membrane"/>
    <property type="evidence" value="ECO:0007669"/>
    <property type="project" value="UniProtKB-SubCell"/>
</dbReference>
<proteinExistence type="inferred from homology"/>
<name>A0A1F7RSC3_9BACT</name>
<dbReference type="Proteomes" id="UP000178435">
    <property type="component" value="Unassembled WGS sequence"/>
</dbReference>
<evidence type="ECO:0000313" key="11">
    <source>
        <dbReference type="Proteomes" id="UP000178435"/>
    </source>
</evidence>
<feature type="transmembrane region" description="Helical" evidence="8">
    <location>
        <begin position="382"/>
        <end position="403"/>
    </location>
</feature>
<dbReference type="NCBIfam" id="TIGR02120">
    <property type="entry name" value="GspF"/>
    <property type="match status" value="1"/>
</dbReference>